<evidence type="ECO:0000256" key="1">
    <source>
        <dbReference type="SAM" id="MobiDB-lite"/>
    </source>
</evidence>
<dbReference type="Proteomes" id="UP000243499">
    <property type="component" value="Chromosome 3"/>
</dbReference>
<dbReference type="EMBL" id="CM008048">
    <property type="protein sequence ID" value="PVH62244.1"/>
    <property type="molecule type" value="Genomic_DNA"/>
</dbReference>
<proteinExistence type="predicted"/>
<reference evidence="2" key="1">
    <citation type="submission" date="2018-04" db="EMBL/GenBank/DDBJ databases">
        <title>WGS assembly of Panicum hallii.</title>
        <authorList>
            <person name="Lovell J."/>
            <person name="Jenkins J."/>
            <person name="Lowry D."/>
            <person name="Mamidi S."/>
            <person name="Sreedasyam A."/>
            <person name="Weng X."/>
            <person name="Barry K."/>
            <person name="Bonette J."/>
            <person name="Campitelli B."/>
            <person name="Daum C."/>
            <person name="Gordon S."/>
            <person name="Gould B."/>
            <person name="Lipzen A."/>
            <person name="Macqueen A."/>
            <person name="Palacio-Mejia J."/>
            <person name="Plott C."/>
            <person name="Shakirov E."/>
            <person name="Shu S."/>
            <person name="Yoshinaga Y."/>
            <person name="Zane M."/>
            <person name="Rokhsar D."/>
            <person name="Grimwood J."/>
            <person name="Schmutz J."/>
            <person name="Juenger T."/>
        </authorList>
    </citation>
    <scope>NUCLEOTIDE SEQUENCE [LARGE SCALE GENOMIC DNA]</scope>
    <source>
        <strain evidence="2">FIL2</strain>
    </source>
</reference>
<sequence>MPERQNKRWGKREASRLPILMNSEHQVTNHPAPGPRCAGLSHPQPPRGGAPGGLYKPPRTARIPPPPASHPPGPPSLLQRPISHSPPSPQLSPLGRFRTSAFPARAPATSPSPPSTSRAPALI</sequence>
<organism evidence="2">
    <name type="scientific">Panicum hallii</name>
    <dbReference type="NCBI Taxonomy" id="206008"/>
    <lineage>
        <taxon>Eukaryota</taxon>
        <taxon>Viridiplantae</taxon>
        <taxon>Streptophyta</taxon>
        <taxon>Embryophyta</taxon>
        <taxon>Tracheophyta</taxon>
        <taxon>Spermatophyta</taxon>
        <taxon>Magnoliopsida</taxon>
        <taxon>Liliopsida</taxon>
        <taxon>Poales</taxon>
        <taxon>Poaceae</taxon>
        <taxon>PACMAD clade</taxon>
        <taxon>Panicoideae</taxon>
        <taxon>Panicodae</taxon>
        <taxon>Paniceae</taxon>
        <taxon>Panicinae</taxon>
        <taxon>Panicum</taxon>
        <taxon>Panicum sect. Panicum</taxon>
    </lineage>
</organism>
<gene>
    <name evidence="2" type="ORF">PAHAL_3G247700</name>
</gene>
<dbReference type="AlphaFoldDB" id="A0A2T8KJC5"/>
<accession>A0A2T8KJC5</accession>
<feature type="compositionally biased region" description="Basic and acidic residues" evidence="1">
    <location>
        <begin position="1"/>
        <end position="15"/>
    </location>
</feature>
<name>A0A2T8KJC5_9POAL</name>
<feature type="region of interest" description="Disordered" evidence="1">
    <location>
        <begin position="1"/>
        <end position="123"/>
    </location>
</feature>
<protein>
    <submittedName>
        <fullName evidence="2">Uncharacterized protein</fullName>
    </submittedName>
</protein>
<evidence type="ECO:0000313" key="2">
    <source>
        <dbReference type="EMBL" id="PVH62244.1"/>
    </source>
</evidence>
<feature type="compositionally biased region" description="Pro residues" evidence="1">
    <location>
        <begin position="63"/>
        <end position="75"/>
    </location>
</feature>
<dbReference type="Gramene" id="PVH62244">
    <property type="protein sequence ID" value="PVH62244"/>
    <property type="gene ID" value="PAHAL_3G247700"/>
</dbReference>
<feature type="compositionally biased region" description="Low complexity" evidence="1">
    <location>
        <begin position="91"/>
        <end position="123"/>
    </location>
</feature>